<keyword evidence="1" id="KW-0472">Membrane</keyword>
<proteinExistence type="predicted"/>
<sequence length="148" mass="16368">MNGIDLSKSNTQSSQDLIILKFSVIGCVGLALIGFGVFTFTNYQNGVRLQSQATGKPEKGITPTQPSEQPLVVIRKPQKPIIVEEGSEAWFCLNNNGGDGCLDRERFAPNYKIVTPPRPQKTYEDYLVQYGVRSGDCGRYLNGRSNCF</sequence>
<dbReference type="RefSeq" id="WP_193870372.1">
    <property type="nucleotide sequence ID" value="NZ_JADEWU010000042.1"/>
</dbReference>
<evidence type="ECO:0000256" key="1">
    <source>
        <dbReference type="SAM" id="Phobius"/>
    </source>
</evidence>
<feature type="transmembrane region" description="Helical" evidence="1">
    <location>
        <begin position="18"/>
        <end position="40"/>
    </location>
</feature>
<keyword evidence="1" id="KW-0812">Transmembrane</keyword>
<evidence type="ECO:0000313" key="2">
    <source>
        <dbReference type="EMBL" id="MBE9144877.1"/>
    </source>
</evidence>
<accession>A0ABR9UEI3</accession>
<organism evidence="2 3">
    <name type="scientific">Planktothrix mougeotii LEGE 06226</name>
    <dbReference type="NCBI Taxonomy" id="1828728"/>
    <lineage>
        <taxon>Bacteria</taxon>
        <taxon>Bacillati</taxon>
        <taxon>Cyanobacteriota</taxon>
        <taxon>Cyanophyceae</taxon>
        <taxon>Oscillatoriophycideae</taxon>
        <taxon>Oscillatoriales</taxon>
        <taxon>Microcoleaceae</taxon>
        <taxon>Planktothrix</taxon>
    </lineage>
</organism>
<comment type="caution">
    <text evidence="2">The sequence shown here is derived from an EMBL/GenBank/DDBJ whole genome shotgun (WGS) entry which is preliminary data.</text>
</comment>
<reference evidence="2 3" key="1">
    <citation type="submission" date="2020-10" db="EMBL/GenBank/DDBJ databases">
        <authorList>
            <person name="Castelo-Branco R."/>
            <person name="Eusebio N."/>
            <person name="Adriana R."/>
            <person name="Vieira A."/>
            <person name="Brugerolle De Fraissinette N."/>
            <person name="Rezende De Castro R."/>
            <person name="Schneider M.P."/>
            <person name="Vasconcelos V."/>
            <person name="Leao P.N."/>
        </authorList>
    </citation>
    <scope>NUCLEOTIDE SEQUENCE [LARGE SCALE GENOMIC DNA]</scope>
    <source>
        <strain evidence="2 3">LEGE 06226</strain>
    </source>
</reference>
<keyword evidence="1" id="KW-1133">Transmembrane helix</keyword>
<name>A0ABR9UEI3_9CYAN</name>
<dbReference type="EMBL" id="JADEWU010000042">
    <property type="protein sequence ID" value="MBE9144877.1"/>
    <property type="molecule type" value="Genomic_DNA"/>
</dbReference>
<protein>
    <submittedName>
        <fullName evidence="2">Uncharacterized protein</fullName>
    </submittedName>
</protein>
<keyword evidence="3" id="KW-1185">Reference proteome</keyword>
<evidence type="ECO:0000313" key="3">
    <source>
        <dbReference type="Proteomes" id="UP000640725"/>
    </source>
</evidence>
<gene>
    <name evidence="2" type="ORF">IQ236_16875</name>
</gene>
<dbReference type="Proteomes" id="UP000640725">
    <property type="component" value="Unassembled WGS sequence"/>
</dbReference>